<gene>
    <name evidence="2" type="ORF">KF707C_p460</name>
</gene>
<protein>
    <recommendedName>
        <fullName evidence="1">DUF4942 domain-containing protein</fullName>
    </recommendedName>
</protein>
<dbReference type="Proteomes" id="UP000218554">
    <property type="component" value="Plasmid pKF707"/>
</dbReference>
<proteinExistence type="predicted"/>
<accession>A0AAD1C603</accession>
<evidence type="ECO:0000259" key="1">
    <source>
        <dbReference type="Pfam" id="PF13708"/>
    </source>
</evidence>
<dbReference type="KEGG" id="pfuw:KF707C_p460"/>
<geneLocation type="plasmid" evidence="2 3">
    <name>pKF707</name>
</geneLocation>
<name>A0AAD1C603_METFU</name>
<organism evidence="2 3">
    <name type="scientific">Metapseudomonas furukawaii</name>
    <name type="common">Pseudomonas furukawaii</name>
    <dbReference type="NCBI Taxonomy" id="1149133"/>
    <lineage>
        <taxon>Bacteria</taxon>
        <taxon>Pseudomonadati</taxon>
        <taxon>Pseudomonadota</taxon>
        <taxon>Gammaproteobacteria</taxon>
        <taxon>Pseudomonadales</taxon>
        <taxon>Pseudomonadaceae</taxon>
        <taxon>Metapseudomonas</taxon>
    </lineage>
</organism>
<sequence>MLKARALLVEADAMASKAGFGSIKVMFECWRYNRSHINILEDGAITKAEKELDAAGWQHLMHESGMRSLMNAEARDSWDKSITNGEFPALTKENIGATFARLHDARQSMFEDGVISVFRRLSWCYKTNQPFKFGKRIIVDYLFSHGYPNHRQTDELDDLMRVMSILDGKPEPDHRNGTYQLISGSKQQGNTAENDYLHIRWYLKGSGHITFKRLDLVDQLNEILAKRFPRVLSRDKK</sequence>
<keyword evidence="3" id="KW-1185">Reference proteome</keyword>
<evidence type="ECO:0000313" key="3">
    <source>
        <dbReference type="Proteomes" id="UP000218554"/>
    </source>
</evidence>
<dbReference type="AlphaFoldDB" id="A0AAD1C603"/>
<evidence type="ECO:0000313" key="2">
    <source>
        <dbReference type="EMBL" id="BAU77435.1"/>
    </source>
</evidence>
<dbReference type="InterPro" id="IPR031339">
    <property type="entry name" value="DUF4942"/>
</dbReference>
<dbReference type="EMBL" id="AP014863">
    <property type="protein sequence ID" value="BAU77435.1"/>
    <property type="molecule type" value="Genomic_DNA"/>
</dbReference>
<reference evidence="2 3" key="1">
    <citation type="journal article" date="2018" name="Int. J. Syst. Evol. Microbiol.">
        <title>Pseudomonas furukawaii sp. nov., a polychlorinated biphenyl-degrading bacterium isolated from biphenyl-contaminated soil in Japan.</title>
        <authorList>
            <person name="Kimura N."/>
            <person name="Watanabe T."/>
            <person name="Suenaga H."/>
            <person name="Fujihara H."/>
            <person name="Futagami T."/>
            <person name="Goto M."/>
            <person name="Hanada S."/>
            <person name="Hirose J."/>
        </authorList>
    </citation>
    <scope>NUCLEOTIDE SEQUENCE [LARGE SCALE GENOMIC DNA]</scope>
    <source>
        <strain evidence="3">DSM 10086 / NBRC 110670 / KF707</strain>
    </source>
</reference>
<keyword evidence="2" id="KW-0614">Plasmid</keyword>
<dbReference type="Pfam" id="PF13708">
    <property type="entry name" value="DUF4942"/>
    <property type="match status" value="1"/>
</dbReference>
<feature type="domain" description="DUF4942" evidence="1">
    <location>
        <begin position="50"/>
        <end position="229"/>
    </location>
</feature>